<gene>
    <name evidence="1" type="ORF">BDN72DRAFT_904498</name>
</gene>
<dbReference type="EMBL" id="ML208706">
    <property type="protein sequence ID" value="TFK60996.1"/>
    <property type="molecule type" value="Genomic_DNA"/>
</dbReference>
<dbReference type="Proteomes" id="UP000308600">
    <property type="component" value="Unassembled WGS sequence"/>
</dbReference>
<organism evidence="1 2">
    <name type="scientific">Pluteus cervinus</name>
    <dbReference type="NCBI Taxonomy" id="181527"/>
    <lineage>
        <taxon>Eukaryota</taxon>
        <taxon>Fungi</taxon>
        <taxon>Dikarya</taxon>
        <taxon>Basidiomycota</taxon>
        <taxon>Agaricomycotina</taxon>
        <taxon>Agaricomycetes</taxon>
        <taxon>Agaricomycetidae</taxon>
        <taxon>Agaricales</taxon>
        <taxon>Pluteineae</taxon>
        <taxon>Pluteaceae</taxon>
        <taxon>Pluteus</taxon>
    </lineage>
</organism>
<protein>
    <submittedName>
        <fullName evidence="1">Uncharacterized protein</fullName>
    </submittedName>
</protein>
<evidence type="ECO:0000313" key="1">
    <source>
        <dbReference type="EMBL" id="TFK60996.1"/>
    </source>
</evidence>
<proteinExistence type="predicted"/>
<evidence type="ECO:0000313" key="2">
    <source>
        <dbReference type="Proteomes" id="UP000308600"/>
    </source>
</evidence>
<sequence length="241" mass="26286">MTELRDNLTGSEVELLVALTELDTTTLTLTSTRITLTEAKEKIVSTRNRLSTAIREYGRKGLDKDTLALWAKIGEMLNEFNILRHAAGIPVPPTPMRGTAQPLPPAPAPAPASAPRPRLTISTETAGSDEDHQLPMLSDEFVYPSQGELRAPSPAESGRDGSYDGRQKKNNKRTYEEAETPTGSSKKTKVHLQGPGVRPPQRVNREASTSKSAGNTPTNRPLTSRAYPTKAPVFLHKNIQL</sequence>
<accession>A0ACD3A5P4</accession>
<reference evidence="1 2" key="1">
    <citation type="journal article" date="2019" name="Nat. Ecol. Evol.">
        <title>Megaphylogeny resolves global patterns of mushroom evolution.</title>
        <authorList>
            <person name="Varga T."/>
            <person name="Krizsan K."/>
            <person name="Foldi C."/>
            <person name="Dima B."/>
            <person name="Sanchez-Garcia M."/>
            <person name="Sanchez-Ramirez S."/>
            <person name="Szollosi G.J."/>
            <person name="Szarkandi J.G."/>
            <person name="Papp V."/>
            <person name="Albert L."/>
            <person name="Andreopoulos W."/>
            <person name="Angelini C."/>
            <person name="Antonin V."/>
            <person name="Barry K.W."/>
            <person name="Bougher N.L."/>
            <person name="Buchanan P."/>
            <person name="Buyck B."/>
            <person name="Bense V."/>
            <person name="Catcheside P."/>
            <person name="Chovatia M."/>
            <person name="Cooper J."/>
            <person name="Damon W."/>
            <person name="Desjardin D."/>
            <person name="Finy P."/>
            <person name="Geml J."/>
            <person name="Haridas S."/>
            <person name="Hughes K."/>
            <person name="Justo A."/>
            <person name="Karasinski D."/>
            <person name="Kautmanova I."/>
            <person name="Kiss B."/>
            <person name="Kocsube S."/>
            <person name="Kotiranta H."/>
            <person name="LaButti K.M."/>
            <person name="Lechner B.E."/>
            <person name="Liimatainen K."/>
            <person name="Lipzen A."/>
            <person name="Lukacs Z."/>
            <person name="Mihaltcheva S."/>
            <person name="Morgado L.N."/>
            <person name="Niskanen T."/>
            <person name="Noordeloos M.E."/>
            <person name="Ohm R.A."/>
            <person name="Ortiz-Santana B."/>
            <person name="Ovrebo C."/>
            <person name="Racz N."/>
            <person name="Riley R."/>
            <person name="Savchenko A."/>
            <person name="Shiryaev A."/>
            <person name="Soop K."/>
            <person name="Spirin V."/>
            <person name="Szebenyi C."/>
            <person name="Tomsovsky M."/>
            <person name="Tulloss R.E."/>
            <person name="Uehling J."/>
            <person name="Grigoriev I.V."/>
            <person name="Vagvolgyi C."/>
            <person name="Papp T."/>
            <person name="Martin F.M."/>
            <person name="Miettinen O."/>
            <person name="Hibbett D.S."/>
            <person name="Nagy L.G."/>
        </authorList>
    </citation>
    <scope>NUCLEOTIDE SEQUENCE [LARGE SCALE GENOMIC DNA]</scope>
    <source>
        <strain evidence="1 2">NL-1719</strain>
    </source>
</reference>
<keyword evidence="2" id="KW-1185">Reference proteome</keyword>
<name>A0ACD3A5P4_9AGAR</name>